<evidence type="ECO:0000256" key="2">
    <source>
        <dbReference type="ARBA" id="ARBA00022448"/>
    </source>
</evidence>
<evidence type="ECO:0000313" key="11">
    <source>
        <dbReference type="Proteomes" id="UP000077857"/>
    </source>
</evidence>
<evidence type="ECO:0000313" key="10">
    <source>
        <dbReference type="EMBL" id="OAI13600.1"/>
    </source>
</evidence>
<evidence type="ECO:0000256" key="8">
    <source>
        <dbReference type="RuleBase" id="RU003942"/>
    </source>
</evidence>
<keyword evidence="2" id="KW-0813">Transport</keyword>
<accession>A0A177N931</accession>
<dbReference type="GO" id="GO:0031460">
    <property type="term" value="P:glycine betaine transport"/>
    <property type="evidence" value="ECO:0007669"/>
    <property type="project" value="TreeGrafter"/>
</dbReference>
<evidence type="ECO:0000256" key="4">
    <source>
        <dbReference type="ARBA" id="ARBA00022692"/>
    </source>
</evidence>
<dbReference type="InterPro" id="IPR045324">
    <property type="entry name" value="Small_multidrug_res"/>
</dbReference>
<dbReference type="Gene3D" id="1.10.3730.20">
    <property type="match status" value="1"/>
</dbReference>
<feature type="transmembrane region" description="Helical" evidence="9">
    <location>
        <begin position="30"/>
        <end position="51"/>
    </location>
</feature>
<dbReference type="GO" id="GO:0015220">
    <property type="term" value="F:choline transmembrane transporter activity"/>
    <property type="evidence" value="ECO:0007669"/>
    <property type="project" value="TreeGrafter"/>
</dbReference>
<feature type="transmembrane region" description="Helical" evidence="9">
    <location>
        <begin position="58"/>
        <end position="79"/>
    </location>
</feature>
<evidence type="ECO:0000256" key="5">
    <source>
        <dbReference type="ARBA" id="ARBA00022989"/>
    </source>
</evidence>
<keyword evidence="3" id="KW-1003">Cell membrane</keyword>
<dbReference type="GO" id="GO:1990961">
    <property type="term" value="P:xenobiotic detoxification by transmembrane export across the plasma membrane"/>
    <property type="evidence" value="ECO:0007669"/>
    <property type="project" value="UniProtKB-ARBA"/>
</dbReference>
<dbReference type="PANTHER" id="PTHR30561">
    <property type="entry name" value="SMR FAMILY PROTON-DEPENDENT DRUG EFFLUX TRANSPORTER SUGE"/>
    <property type="match status" value="1"/>
</dbReference>
<evidence type="ECO:0000256" key="6">
    <source>
        <dbReference type="ARBA" id="ARBA00023136"/>
    </source>
</evidence>
<feature type="transmembrane region" description="Helical" evidence="9">
    <location>
        <begin position="85"/>
        <end position="104"/>
    </location>
</feature>
<proteinExistence type="inferred from homology"/>
<dbReference type="InterPro" id="IPR037185">
    <property type="entry name" value="EmrE-like"/>
</dbReference>
<evidence type="ECO:0000256" key="7">
    <source>
        <dbReference type="ARBA" id="ARBA00038032"/>
    </source>
</evidence>
<dbReference type="SUPFAM" id="SSF103481">
    <property type="entry name" value="Multidrug resistance efflux transporter EmrE"/>
    <property type="match status" value="1"/>
</dbReference>
<dbReference type="GO" id="GO:0005886">
    <property type="term" value="C:plasma membrane"/>
    <property type="evidence" value="ECO:0007669"/>
    <property type="project" value="UniProtKB-SubCell"/>
</dbReference>
<dbReference type="EMBL" id="LUUJ01000097">
    <property type="protein sequence ID" value="OAI13600.1"/>
    <property type="molecule type" value="Genomic_DNA"/>
</dbReference>
<evidence type="ECO:0000256" key="3">
    <source>
        <dbReference type="ARBA" id="ARBA00022475"/>
    </source>
</evidence>
<dbReference type="InterPro" id="IPR000390">
    <property type="entry name" value="Small_drug/metabolite_transptr"/>
</dbReference>
<dbReference type="GO" id="GO:0015199">
    <property type="term" value="F:amino-acid betaine transmembrane transporter activity"/>
    <property type="evidence" value="ECO:0007669"/>
    <property type="project" value="TreeGrafter"/>
</dbReference>
<keyword evidence="4 8" id="KW-0812">Transmembrane</keyword>
<protein>
    <submittedName>
        <fullName evidence="10">Multidrug transporter</fullName>
    </submittedName>
</protein>
<dbReference type="PANTHER" id="PTHR30561:SF1">
    <property type="entry name" value="MULTIDRUG TRANSPORTER EMRE"/>
    <property type="match status" value="1"/>
</dbReference>
<dbReference type="Proteomes" id="UP000077857">
    <property type="component" value="Unassembled WGS sequence"/>
</dbReference>
<organism evidence="10 11">
    <name type="scientific">Methylomonas koyamae</name>
    <dbReference type="NCBI Taxonomy" id="702114"/>
    <lineage>
        <taxon>Bacteria</taxon>
        <taxon>Pseudomonadati</taxon>
        <taxon>Pseudomonadota</taxon>
        <taxon>Gammaproteobacteria</taxon>
        <taxon>Methylococcales</taxon>
        <taxon>Methylococcaceae</taxon>
        <taxon>Methylomonas</taxon>
    </lineage>
</organism>
<keyword evidence="6 9" id="KW-0472">Membrane</keyword>
<dbReference type="RefSeq" id="WP_064041429.1">
    <property type="nucleotide sequence ID" value="NZ_LUUJ01000097.1"/>
</dbReference>
<dbReference type="OrthoDB" id="9808638at2"/>
<name>A0A177N931_9GAMM</name>
<comment type="similarity">
    <text evidence="7 8">Belongs to the drug/metabolite transporter (DMT) superfamily. Small multidrug resistance (SMR) (TC 2.A.7.1) family.</text>
</comment>
<evidence type="ECO:0000256" key="1">
    <source>
        <dbReference type="ARBA" id="ARBA00004651"/>
    </source>
</evidence>
<evidence type="ECO:0000256" key="9">
    <source>
        <dbReference type="SAM" id="Phobius"/>
    </source>
</evidence>
<sequence>MNPWLLLAVAIGSEVVATSALKASDGFTRFWPALIVVAGYAVSFFCLSLALRSIPIGIVYAVWAGVGIVLIASLGWLLFGQRLDIPALAGMFLIVSGVVVIRMFSKAASL</sequence>
<comment type="caution">
    <text evidence="10">The sequence shown here is derived from an EMBL/GenBank/DDBJ whole genome shotgun (WGS) entry which is preliminary data.</text>
</comment>
<comment type="subcellular location">
    <subcellularLocation>
        <location evidence="1 8">Cell membrane</location>
        <topology evidence="1 8">Multi-pass membrane protein</topology>
    </subcellularLocation>
</comment>
<dbReference type="FunFam" id="1.10.3730.20:FF:000001">
    <property type="entry name" value="Quaternary ammonium compound resistance transporter SugE"/>
    <property type="match status" value="1"/>
</dbReference>
<keyword evidence="5 9" id="KW-1133">Transmembrane helix</keyword>
<dbReference type="GO" id="GO:0015297">
    <property type="term" value="F:antiporter activity"/>
    <property type="evidence" value="ECO:0007669"/>
    <property type="project" value="TreeGrafter"/>
</dbReference>
<reference evidence="10 11" key="1">
    <citation type="submission" date="2016-03" db="EMBL/GenBank/DDBJ databases">
        <authorList>
            <person name="Ploux O."/>
        </authorList>
    </citation>
    <scope>NUCLEOTIDE SEQUENCE [LARGE SCALE GENOMIC DNA]</scope>
    <source>
        <strain evidence="10 11">R-45378</strain>
    </source>
</reference>
<dbReference type="Pfam" id="PF00893">
    <property type="entry name" value="Multi_Drug_Res"/>
    <property type="match status" value="1"/>
</dbReference>
<gene>
    <name evidence="10" type="ORF">A1507_01435</name>
</gene>
<dbReference type="AlphaFoldDB" id="A0A177N931"/>